<gene>
    <name evidence="1" type="ORF">B296_00021420</name>
</gene>
<sequence>MDVATARHGSRTPRWLGARIAAANSLYSAPRPLRVCHGRLPVEGASEKEELAAEGIGWCGLLVATGVSSTAVAATGDRSVAAGVASGEEQQLLQNWWKKVPM</sequence>
<dbReference type="AlphaFoldDB" id="A0A426ZL97"/>
<dbReference type="EMBL" id="AMZH03006069">
    <property type="protein sequence ID" value="RRT64756.1"/>
    <property type="molecule type" value="Genomic_DNA"/>
</dbReference>
<evidence type="ECO:0000313" key="2">
    <source>
        <dbReference type="Proteomes" id="UP000287651"/>
    </source>
</evidence>
<dbReference type="Proteomes" id="UP000287651">
    <property type="component" value="Unassembled WGS sequence"/>
</dbReference>
<evidence type="ECO:0000313" key="1">
    <source>
        <dbReference type="EMBL" id="RRT64756.1"/>
    </source>
</evidence>
<protein>
    <submittedName>
        <fullName evidence="1">Uncharacterized protein</fullName>
    </submittedName>
</protein>
<proteinExistence type="predicted"/>
<accession>A0A426ZL97</accession>
<reference evidence="1 2" key="1">
    <citation type="journal article" date="2014" name="Agronomy (Basel)">
        <title>A Draft Genome Sequence for Ensete ventricosum, the Drought-Tolerant Tree Against Hunger.</title>
        <authorList>
            <person name="Harrison J."/>
            <person name="Moore K.A."/>
            <person name="Paszkiewicz K."/>
            <person name="Jones T."/>
            <person name="Grant M."/>
            <person name="Ambacheew D."/>
            <person name="Muzemil S."/>
            <person name="Studholme D.J."/>
        </authorList>
    </citation>
    <scope>NUCLEOTIDE SEQUENCE [LARGE SCALE GENOMIC DNA]</scope>
</reference>
<name>A0A426ZL97_ENSVE</name>
<comment type="caution">
    <text evidence="1">The sequence shown here is derived from an EMBL/GenBank/DDBJ whole genome shotgun (WGS) entry which is preliminary data.</text>
</comment>
<organism evidence="1 2">
    <name type="scientific">Ensete ventricosum</name>
    <name type="common">Abyssinian banana</name>
    <name type="synonym">Musa ensete</name>
    <dbReference type="NCBI Taxonomy" id="4639"/>
    <lineage>
        <taxon>Eukaryota</taxon>
        <taxon>Viridiplantae</taxon>
        <taxon>Streptophyta</taxon>
        <taxon>Embryophyta</taxon>
        <taxon>Tracheophyta</taxon>
        <taxon>Spermatophyta</taxon>
        <taxon>Magnoliopsida</taxon>
        <taxon>Liliopsida</taxon>
        <taxon>Zingiberales</taxon>
        <taxon>Musaceae</taxon>
        <taxon>Ensete</taxon>
    </lineage>
</organism>